<protein>
    <recommendedName>
        <fullName evidence="2">PhnA protein</fullName>
    </recommendedName>
</protein>
<dbReference type="Proteomes" id="UP000886105">
    <property type="component" value="Unassembled WGS sequence"/>
</dbReference>
<proteinExistence type="predicted"/>
<name>A0A7C5WS87_9DEIN</name>
<comment type="caution">
    <text evidence="1">The sequence shown here is derived from an EMBL/GenBank/DDBJ whole genome shotgun (WGS) entry which is preliminary data.</text>
</comment>
<gene>
    <name evidence="1" type="ORF">ENJ85_05195</name>
</gene>
<reference evidence="1" key="1">
    <citation type="journal article" date="2020" name="mSystems">
        <title>Genome- and Community-Level Interaction Insights into Carbon Utilization and Element Cycling Functions of Hydrothermarchaeota in Hydrothermal Sediment.</title>
        <authorList>
            <person name="Zhou Z."/>
            <person name="Liu Y."/>
            <person name="Xu W."/>
            <person name="Pan J."/>
            <person name="Luo Z.H."/>
            <person name="Li M."/>
        </authorList>
    </citation>
    <scope>NUCLEOTIDE SEQUENCE [LARGE SCALE GENOMIC DNA]</scope>
    <source>
        <strain evidence="1">HyVt-523</strain>
    </source>
</reference>
<organism evidence="1">
    <name type="scientific">Oceanithermus profundus</name>
    <dbReference type="NCBI Taxonomy" id="187137"/>
    <lineage>
        <taxon>Bacteria</taxon>
        <taxon>Thermotogati</taxon>
        <taxon>Deinococcota</taxon>
        <taxon>Deinococci</taxon>
        <taxon>Thermales</taxon>
        <taxon>Thermaceae</taxon>
        <taxon>Oceanithermus</taxon>
    </lineage>
</organism>
<accession>A0A7C5WS87</accession>
<sequence length="128" mass="13807">MAKGHDKHRAHQAALAALGRGLARRCRSCCELCGEGGSLRVYELPGGPAEPEEGWAVMLCGRCGEVHTGARRHDAEGLRFLETAIWSEVQPAQIAAVRITRGLAEAGVEWARDCLDGLYLDEAIEALL</sequence>
<evidence type="ECO:0000313" key="1">
    <source>
        <dbReference type="EMBL" id="HHO58552.1"/>
    </source>
</evidence>
<dbReference type="AlphaFoldDB" id="A0A7C5WS87"/>
<dbReference type="EMBL" id="DRNZ01000311">
    <property type="protein sequence ID" value="HHO58552.1"/>
    <property type="molecule type" value="Genomic_DNA"/>
</dbReference>
<evidence type="ECO:0008006" key="2">
    <source>
        <dbReference type="Google" id="ProtNLM"/>
    </source>
</evidence>